<evidence type="ECO:0000313" key="10">
    <source>
        <dbReference type="EMBL" id="TFW72996.1"/>
    </source>
</evidence>
<accession>A0A4Y9VUH3</accession>
<dbReference type="EC" id="6.1.1.-" evidence="7"/>
<dbReference type="SUPFAM" id="SSF52374">
    <property type="entry name" value="Nucleotidylyl transferase"/>
    <property type="match status" value="1"/>
</dbReference>
<name>A0A4Y9VUH3_9PROT</name>
<feature type="binding site" evidence="7">
    <location>
        <begin position="5"/>
        <end position="9"/>
    </location>
    <ligand>
        <name>L-glutamate</name>
        <dbReference type="ChEBI" id="CHEBI:29985"/>
    </ligand>
</feature>
<feature type="binding site" evidence="7">
    <location>
        <position position="235"/>
    </location>
    <ligand>
        <name>ATP</name>
        <dbReference type="ChEBI" id="CHEBI:30616"/>
    </ligand>
</feature>
<evidence type="ECO:0000256" key="6">
    <source>
        <dbReference type="ARBA" id="ARBA00023146"/>
    </source>
</evidence>
<evidence type="ECO:0000256" key="5">
    <source>
        <dbReference type="ARBA" id="ARBA00022840"/>
    </source>
</evidence>
<sequence length="297" mass="33125">MYVGRFAPSPTGPLHFGSLVAAVASFCEAKANQGRWLVRMEDLDRPREIKGAADTILHQLEAFRFEWDDTVVYQSQRSALYADALDLLNRKQLIYPCTCTRKEIADSSTTFGIDGRIYPKTCLHQPIKPETAIAWRIKTDNHAISFHDGIQQRIQQNIGIDVGDFILKRADGLFAYQLAVVVDDAAQGITHIVRGADLLDSTPRQIYLQQQLGFSTPQYAHVPVAANANKEKLSKQTLAKPIEIGTASELLHDALCFLGQQPPTIIKNAPLNTLWQWALEHWVISAIPQTKQIIVAS</sequence>
<comment type="caution">
    <text evidence="10">The sequence shown here is derived from an EMBL/GenBank/DDBJ whole genome shotgun (WGS) entry which is preliminary data.</text>
</comment>
<dbReference type="NCBIfam" id="NF004314">
    <property type="entry name" value="PRK05710.1-3"/>
    <property type="match status" value="1"/>
</dbReference>
<evidence type="ECO:0000256" key="8">
    <source>
        <dbReference type="RuleBase" id="RU363037"/>
    </source>
</evidence>
<evidence type="ECO:0000313" key="11">
    <source>
        <dbReference type="Proteomes" id="UP000297706"/>
    </source>
</evidence>
<dbReference type="Gene3D" id="3.40.50.620">
    <property type="entry name" value="HUPs"/>
    <property type="match status" value="1"/>
</dbReference>
<dbReference type="PRINTS" id="PR00987">
    <property type="entry name" value="TRNASYNTHGLU"/>
</dbReference>
<keyword evidence="4 7" id="KW-0862">Zinc</keyword>
<dbReference type="OrthoDB" id="9807503at2"/>
<evidence type="ECO:0000256" key="1">
    <source>
        <dbReference type="ARBA" id="ARBA00022598"/>
    </source>
</evidence>
<dbReference type="RefSeq" id="WP_135276304.1">
    <property type="nucleotide sequence ID" value="NZ_PQVH01000002.1"/>
</dbReference>
<protein>
    <recommendedName>
        <fullName evidence="7">Glutamyl-Q tRNA(Asp) synthetase</fullName>
        <shortName evidence="7">Glu-Q-RSs</shortName>
        <ecNumber evidence="7">6.1.1.-</ecNumber>
    </recommendedName>
</protein>
<keyword evidence="11" id="KW-1185">Reference proteome</keyword>
<keyword evidence="2 7" id="KW-0479">Metal-binding</keyword>
<keyword evidence="3 7" id="KW-0547">Nucleotide-binding</keyword>
<feature type="short sequence motif" description="'HIGH' region" evidence="7">
    <location>
        <begin position="8"/>
        <end position="18"/>
    </location>
</feature>
<dbReference type="GO" id="GO:0006424">
    <property type="term" value="P:glutamyl-tRNA aminoacylation"/>
    <property type="evidence" value="ECO:0007669"/>
    <property type="project" value="InterPro"/>
</dbReference>
<dbReference type="InterPro" id="IPR022380">
    <property type="entry name" value="Glu-Q_tRNA(Asp)_Synthase"/>
</dbReference>
<feature type="domain" description="Glutamyl/glutaminyl-tRNA synthetase class Ib catalytic" evidence="9">
    <location>
        <begin position="5"/>
        <end position="241"/>
    </location>
</feature>
<dbReference type="PANTHER" id="PTHR43311:SF1">
    <property type="entry name" value="GLUTAMYL-Q TRNA(ASP) SYNTHETASE"/>
    <property type="match status" value="1"/>
</dbReference>
<comment type="function">
    <text evidence="7">Catalyzes the tRNA-independent activation of glutamate in presence of ATP and the subsequent transfer of glutamate onto a tRNA(Asp). Glutamate is transferred on the 2-amino-5-(4,5-dihydroxy-2-cyclopenten-1-yl) moiety of the queuosine in the wobble position of the QUC anticodon.</text>
</comment>
<dbReference type="InterPro" id="IPR014729">
    <property type="entry name" value="Rossmann-like_a/b/a_fold"/>
</dbReference>
<feature type="binding site" evidence="7">
    <location>
        <position position="97"/>
    </location>
    <ligand>
        <name>Zn(2+)</name>
        <dbReference type="ChEBI" id="CHEBI:29105"/>
    </ligand>
</feature>
<reference evidence="10 11" key="1">
    <citation type="submission" date="2018-02" db="EMBL/GenBank/DDBJ databases">
        <title>A novel lanthanide dependent methylotroph, Methylotenera sp. La3113.</title>
        <authorList>
            <person name="Lv H."/>
            <person name="Tani A."/>
        </authorList>
    </citation>
    <scope>NUCLEOTIDE SEQUENCE [LARGE SCALE GENOMIC DNA]</scope>
    <source>
        <strain evidence="10 11">La3113</strain>
    </source>
</reference>
<dbReference type="NCBIfam" id="TIGR03838">
    <property type="entry name" value="queuosine_YadB"/>
    <property type="match status" value="1"/>
</dbReference>
<gene>
    <name evidence="7" type="primary">gluQ</name>
    <name evidence="10" type="ORF">C3Y98_01165</name>
</gene>
<keyword evidence="8" id="KW-0648">Protein biosynthesis</keyword>
<feature type="binding site" evidence="7">
    <location>
        <position position="122"/>
    </location>
    <ligand>
        <name>Zn(2+)</name>
        <dbReference type="ChEBI" id="CHEBI:29105"/>
    </ligand>
</feature>
<dbReference type="Pfam" id="PF00749">
    <property type="entry name" value="tRNA-synt_1c"/>
    <property type="match status" value="1"/>
</dbReference>
<dbReference type="GO" id="GO:0004818">
    <property type="term" value="F:glutamate-tRNA ligase activity"/>
    <property type="evidence" value="ECO:0007669"/>
    <property type="project" value="TreeGrafter"/>
</dbReference>
<organism evidence="10 11">
    <name type="scientific">Methylotenera oryzisoli</name>
    <dbReference type="NCBI Taxonomy" id="2080758"/>
    <lineage>
        <taxon>Bacteria</taxon>
        <taxon>Pseudomonadati</taxon>
        <taxon>Pseudomonadota</taxon>
        <taxon>Betaproteobacteria</taxon>
        <taxon>Nitrosomonadales</taxon>
        <taxon>Methylophilaceae</taxon>
        <taxon>Methylotenera</taxon>
    </lineage>
</organism>
<evidence type="ECO:0000256" key="4">
    <source>
        <dbReference type="ARBA" id="ARBA00022833"/>
    </source>
</evidence>
<feature type="short sequence motif" description="'KMSKS' region" evidence="7">
    <location>
        <begin position="232"/>
        <end position="236"/>
    </location>
</feature>
<dbReference type="InterPro" id="IPR049940">
    <property type="entry name" value="GluQ/Sye"/>
</dbReference>
<evidence type="ECO:0000256" key="7">
    <source>
        <dbReference type="HAMAP-Rule" id="MF_01428"/>
    </source>
</evidence>
<dbReference type="AlphaFoldDB" id="A0A4Y9VUH3"/>
<dbReference type="GO" id="GO:0005829">
    <property type="term" value="C:cytosol"/>
    <property type="evidence" value="ECO:0007669"/>
    <property type="project" value="TreeGrafter"/>
</dbReference>
<feature type="binding site" evidence="7">
    <location>
        <position position="118"/>
    </location>
    <ligand>
        <name>Zn(2+)</name>
        <dbReference type="ChEBI" id="CHEBI:29105"/>
    </ligand>
</feature>
<dbReference type="EMBL" id="PQVH01000002">
    <property type="protein sequence ID" value="TFW72996.1"/>
    <property type="molecule type" value="Genomic_DNA"/>
</dbReference>
<keyword evidence="1 7" id="KW-0436">Ligase</keyword>
<dbReference type="InterPro" id="IPR020058">
    <property type="entry name" value="Glu/Gln-tRNA-synth_Ib_cat-dom"/>
</dbReference>
<keyword evidence="6 7" id="KW-0030">Aminoacyl-tRNA synthetase</keyword>
<dbReference type="GO" id="GO:0006400">
    <property type="term" value="P:tRNA modification"/>
    <property type="evidence" value="ECO:0007669"/>
    <property type="project" value="InterPro"/>
</dbReference>
<feature type="binding site" evidence="7">
    <location>
        <position position="176"/>
    </location>
    <ligand>
        <name>L-glutamate</name>
        <dbReference type="ChEBI" id="CHEBI:29985"/>
    </ligand>
</feature>
<dbReference type="GO" id="GO:0005524">
    <property type="term" value="F:ATP binding"/>
    <property type="evidence" value="ECO:0007669"/>
    <property type="project" value="UniProtKB-KW"/>
</dbReference>
<evidence type="ECO:0000256" key="2">
    <source>
        <dbReference type="ARBA" id="ARBA00022723"/>
    </source>
</evidence>
<dbReference type="Proteomes" id="UP000297706">
    <property type="component" value="Unassembled WGS sequence"/>
</dbReference>
<evidence type="ECO:0000256" key="3">
    <source>
        <dbReference type="ARBA" id="ARBA00022741"/>
    </source>
</evidence>
<comment type="cofactor">
    <cofactor evidence="7">
        <name>Zn(2+)</name>
        <dbReference type="ChEBI" id="CHEBI:29105"/>
    </cofactor>
    <text evidence="7">Binds 1 zinc ion per subunit.</text>
</comment>
<feature type="binding site" evidence="7">
    <location>
        <position position="41"/>
    </location>
    <ligand>
        <name>L-glutamate</name>
        <dbReference type="ChEBI" id="CHEBI:29985"/>
    </ligand>
</feature>
<feature type="binding site" evidence="7">
    <location>
        <position position="99"/>
    </location>
    <ligand>
        <name>Zn(2+)</name>
        <dbReference type="ChEBI" id="CHEBI:29105"/>
    </ligand>
</feature>
<dbReference type="HAMAP" id="MF_01428">
    <property type="entry name" value="Glu_Q_tRNA_synth"/>
    <property type="match status" value="1"/>
</dbReference>
<keyword evidence="5 7" id="KW-0067">ATP-binding</keyword>
<dbReference type="InterPro" id="IPR000924">
    <property type="entry name" value="Glu/Gln-tRNA-synth"/>
</dbReference>
<evidence type="ECO:0000259" key="9">
    <source>
        <dbReference type="Pfam" id="PF00749"/>
    </source>
</evidence>
<dbReference type="GO" id="GO:0008270">
    <property type="term" value="F:zinc ion binding"/>
    <property type="evidence" value="ECO:0007669"/>
    <property type="project" value="UniProtKB-UniRule"/>
</dbReference>
<feature type="binding site" evidence="7">
    <location>
        <position position="194"/>
    </location>
    <ligand>
        <name>L-glutamate</name>
        <dbReference type="ChEBI" id="CHEBI:29985"/>
    </ligand>
</feature>
<comment type="similarity">
    <text evidence="7">Belongs to the class-I aminoacyl-tRNA synthetase family. GluQ subfamily.</text>
</comment>
<dbReference type="FunFam" id="3.40.50.620:FF:000093">
    <property type="entry name" value="Glutamyl-Q tRNA(Asp) synthetase"/>
    <property type="match status" value="1"/>
</dbReference>
<proteinExistence type="inferred from homology"/>
<dbReference type="PANTHER" id="PTHR43311">
    <property type="entry name" value="GLUTAMATE--TRNA LIGASE"/>
    <property type="match status" value="1"/>
</dbReference>